<dbReference type="InterPro" id="IPR036188">
    <property type="entry name" value="FAD/NAD-bd_sf"/>
</dbReference>
<dbReference type="InterPro" id="IPR000960">
    <property type="entry name" value="Flavin_mOase"/>
</dbReference>
<proteinExistence type="inferred from homology"/>
<dbReference type="GO" id="GO:0050660">
    <property type="term" value="F:flavin adenine dinucleotide binding"/>
    <property type="evidence" value="ECO:0007669"/>
    <property type="project" value="InterPro"/>
</dbReference>
<keyword evidence="6 7" id="KW-0503">Monooxygenase</keyword>
<evidence type="ECO:0000256" key="5">
    <source>
        <dbReference type="ARBA" id="ARBA00023002"/>
    </source>
</evidence>
<keyword evidence="5 6" id="KW-0560">Oxidoreductase</keyword>
<comment type="caution">
    <text evidence="7">The sequence shown here is derived from an EMBL/GenBank/DDBJ whole genome shotgun (WGS) entry which is preliminary data.</text>
</comment>
<keyword evidence="3 6" id="KW-0274">FAD</keyword>
<name>A0A830DAE9_9LAMI</name>
<dbReference type="Proteomes" id="UP000653305">
    <property type="component" value="Unassembled WGS sequence"/>
</dbReference>
<dbReference type="Gene3D" id="3.50.50.60">
    <property type="entry name" value="FAD/NAD(P)-binding domain"/>
    <property type="match status" value="1"/>
</dbReference>
<keyword evidence="8" id="KW-1185">Reference proteome</keyword>
<dbReference type="PANTHER" id="PTHR23023">
    <property type="entry name" value="DIMETHYLANILINE MONOOXYGENASE"/>
    <property type="match status" value="1"/>
</dbReference>
<evidence type="ECO:0000313" key="7">
    <source>
        <dbReference type="EMBL" id="GFQ08797.1"/>
    </source>
</evidence>
<dbReference type="Pfam" id="PF00743">
    <property type="entry name" value="FMO-like"/>
    <property type="match status" value="1"/>
</dbReference>
<gene>
    <name evidence="7" type="ORF">PHJA_003023700</name>
</gene>
<evidence type="ECO:0000256" key="2">
    <source>
        <dbReference type="ARBA" id="ARBA00022630"/>
    </source>
</evidence>
<dbReference type="SUPFAM" id="SSF51905">
    <property type="entry name" value="FAD/NAD(P)-binding domain"/>
    <property type="match status" value="1"/>
</dbReference>
<accession>A0A830DAE9</accession>
<dbReference type="InterPro" id="IPR020946">
    <property type="entry name" value="Flavin_mOase-like"/>
</dbReference>
<organism evidence="7 8">
    <name type="scientific">Phtheirospermum japonicum</name>
    <dbReference type="NCBI Taxonomy" id="374723"/>
    <lineage>
        <taxon>Eukaryota</taxon>
        <taxon>Viridiplantae</taxon>
        <taxon>Streptophyta</taxon>
        <taxon>Embryophyta</taxon>
        <taxon>Tracheophyta</taxon>
        <taxon>Spermatophyta</taxon>
        <taxon>Magnoliopsida</taxon>
        <taxon>eudicotyledons</taxon>
        <taxon>Gunneridae</taxon>
        <taxon>Pentapetalae</taxon>
        <taxon>asterids</taxon>
        <taxon>lamiids</taxon>
        <taxon>Lamiales</taxon>
        <taxon>Orobanchaceae</taxon>
        <taxon>Orobanchaceae incertae sedis</taxon>
        <taxon>Phtheirospermum</taxon>
    </lineage>
</organism>
<protein>
    <recommendedName>
        <fullName evidence="6">Flavin-containing monooxygenase</fullName>
        <ecNumber evidence="6">1.-.-.-</ecNumber>
    </recommendedName>
</protein>
<evidence type="ECO:0000313" key="8">
    <source>
        <dbReference type="Proteomes" id="UP000653305"/>
    </source>
</evidence>
<dbReference type="AlphaFoldDB" id="A0A830DAE9"/>
<evidence type="ECO:0000256" key="6">
    <source>
        <dbReference type="RuleBase" id="RU361177"/>
    </source>
</evidence>
<evidence type="ECO:0000256" key="4">
    <source>
        <dbReference type="ARBA" id="ARBA00022857"/>
    </source>
</evidence>
<comment type="cofactor">
    <cofactor evidence="6">
        <name>FAD</name>
        <dbReference type="ChEBI" id="CHEBI:57692"/>
    </cofactor>
</comment>
<keyword evidence="4" id="KW-0521">NADP</keyword>
<dbReference type="GO" id="GO:0004499">
    <property type="term" value="F:N,N-dimethylaniline monooxygenase activity"/>
    <property type="evidence" value="ECO:0007669"/>
    <property type="project" value="InterPro"/>
</dbReference>
<keyword evidence="2 6" id="KW-0285">Flavoprotein</keyword>
<dbReference type="InterPro" id="IPR050346">
    <property type="entry name" value="FMO-like"/>
</dbReference>
<evidence type="ECO:0000256" key="3">
    <source>
        <dbReference type="ARBA" id="ARBA00022827"/>
    </source>
</evidence>
<dbReference type="PRINTS" id="PR00370">
    <property type="entry name" value="FMOXYGENASE"/>
</dbReference>
<dbReference type="GO" id="GO:0050661">
    <property type="term" value="F:NADP binding"/>
    <property type="evidence" value="ECO:0007669"/>
    <property type="project" value="InterPro"/>
</dbReference>
<dbReference type="EMBL" id="BMAC01009665">
    <property type="protein sequence ID" value="GFQ08797.1"/>
    <property type="molecule type" value="Genomic_DNA"/>
</dbReference>
<reference evidence="7" key="1">
    <citation type="submission" date="2020-07" db="EMBL/GenBank/DDBJ databases">
        <title>Ethylene signaling mediates host invasion by parasitic plants.</title>
        <authorList>
            <person name="Yoshida S."/>
        </authorList>
    </citation>
    <scope>NUCLEOTIDE SEQUENCE</scope>
    <source>
        <strain evidence="7">Okayama</strain>
    </source>
</reference>
<sequence length="127" mass="14710">MGLQSSSRVRSIGLDPDREIVHSIYYSLRTNLPVQLMGFSDYPFAITKYDDSRIFPGHKEVLEFLNEFAREFGLVELIRFKNEVVRVERVDLRNDRWVVGSRGNEVSSNEVFDAIVVCNGHYHILCN</sequence>
<dbReference type="EC" id="1.-.-.-" evidence="6"/>
<comment type="similarity">
    <text evidence="1 6">Belongs to the FMO family.</text>
</comment>
<evidence type="ECO:0000256" key="1">
    <source>
        <dbReference type="ARBA" id="ARBA00009183"/>
    </source>
</evidence>
<dbReference type="OrthoDB" id="66881at2759"/>